<accession>A0ABW2US26</accession>
<evidence type="ECO:0000256" key="5">
    <source>
        <dbReference type="ARBA" id="ARBA00023136"/>
    </source>
</evidence>
<evidence type="ECO:0000256" key="1">
    <source>
        <dbReference type="ARBA" id="ARBA00004651"/>
    </source>
</evidence>
<dbReference type="RefSeq" id="WP_382358118.1">
    <property type="nucleotide sequence ID" value="NZ_JBHTGR010000007.1"/>
</dbReference>
<dbReference type="Proteomes" id="UP001596620">
    <property type="component" value="Unassembled WGS sequence"/>
</dbReference>
<gene>
    <name evidence="11" type="ORF">ACFQU8_05070</name>
</gene>
<evidence type="ECO:0000256" key="9">
    <source>
        <dbReference type="ARBA" id="ARBA00049940"/>
    </source>
</evidence>
<keyword evidence="3 10" id="KW-0812">Transmembrane</keyword>
<dbReference type="InterPro" id="IPR003691">
    <property type="entry name" value="FluC"/>
</dbReference>
<evidence type="ECO:0000256" key="4">
    <source>
        <dbReference type="ARBA" id="ARBA00022989"/>
    </source>
</evidence>
<evidence type="ECO:0000256" key="7">
    <source>
        <dbReference type="ARBA" id="ARBA00035120"/>
    </source>
</evidence>
<keyword evidence="6" id="KW-0407">Ion channel</keyword>
<keyword evidence="4 10" id="KW-1133">Transmembrane helix</keyword>
<keyword evidence="2" id="KW-1003">Cell membrane</keyword>
<comment type="function">
    <text evidence="9">Fluoride-specific ion channel. Important for reducing fluoride concentration in the cell, thus reducing its toxicity.</text>
</comment>
<name>A0ABW2US26_9BACI</name>
<comment type="caution">
    <text evidence="10">Lacks conserved residue(s) required for the propagation of feature annotation.</text>
</comment>
<sequence length="110" mass="12464">MIYVLIGIAGMIGALLRYGLSLIFGFSGDTILGLLVGTDIKTSWHLLFGTGFMGAFTTFSTFKIETIKPLLPKQKENAYNLPGYKLYRRYFISVSRINHWHALKKFLPRS</sequence>
<comment type="catalytic activity">
    <reaction evidence="8">
        <text>fluoride(in) = fluoride(out)</text>
        <dbReference type="Rhea" id="RHEA:76159"/>
        <dbReference type="ChEBI" id="CHEBI:17051"/>
    </reaction>
    <physiologicalReaction direction="left-to-right" evidence="8">
        <dbReference type="Rhea" id="RHEA:76160"/>
    </physiologicalReaction>
</comment>
<organism evidence="11 12">
    <name type="scientific">Lentibacillus kimchii</name>
    <dbReference type="NCBI Taxonomy" id="1542911"/>
    <lineage>
        <taxon>Bacteria</taxon>
        <taxon>Bacillati</taxon>
        <taxon>Bacillota</taxon>
        <taxon>Bacilli</taxon>
        <taxon>Bacillales</taxon>
        <taxon>Bacillaceae</taxon>
        <taxon>Lentibacillus</taxon>
    </lineage>
</organism>
<evidence type="ECO:0000256" key="2">
    <source>
        <dbReference type="ARBA" id="ARBA00022475"/>
    </source>
</evidence>
<keyword evidence="5 10" id="KW-0472">Membrane</keyword>
<protein>
    <recommendedName>
        <fullName evidence="10">Fluoride-specific ion channel</fullName>
    </recommendedName>
</protein>
<comment type="caution">
    <text evidence="11">The sequence shown here is derived from an EMBL/GenBank/DDBJ whole genome shotgun (WGS) entry which is preliminary data.</text>
</comment>
<feature type="transmembrane region" description="Helical" evidence="10">
    <location>
        <begin position="45"/>
        <end position="64"/>
    </location>
</feature>
<evidence type="ECO:0000313" key="12">
    <source>
        <dbReference type="Proteomes" id="UP001596620"/>
    </source>
</evidence>
<evidence type="ECO:0000256" key="6">
    <source>
        <dbReference type="ARBA" id="ARBA00023303"/>
    </source>
</evidence>
<comment type="subcellular location">
    <subcellularLocation>
        <location evidence="1">Cell membrane</location>
        <topology evidence="1">Multi-pass membrane protein</topology>
    </subcellularLocation>
</comment>
<evidence type="ECO:0000256" key="10">
    <source>
        <dbReference type="RuleBase" id="RU004340"/>
    </source>
</evidence>
<evidence type="ECO:0000256" key="3">
    <source>
        <dbReference type="ARBA" id="ARBA00022692"/>
    </source>
</evidence>
<proteinExistence type="inferred from homology"/>
<dbReference type="EMBL" id="JBHTGR010000007">
    <property type="protein sequence ID" value="MFC7746611.1"/>
    <property type="molecule type" value="Genomic_DNA"/>
</dbReference>
<keyword evidence="12" id="KW-1185">Reference proteome</keyword>
<comment type="similarity">
    <text evidence="7 10">Belongs to the fluoride channel Fluc/FEX (TC 1.A.43) family.</text>
</comment>
<evidence type="ECO:0000256" key="8">
    <source>
        <dbReference type="ARBA" id="ARBA00035585"/>
    </source>
</evidence>
<dbReference type="Pfam" id="PF02537">
    <property type="entry name" value="CRCB"/>
    <property type="match status" value="1"/>
</dbReference>
<keyword evidence="6" id="KW-0813">Transport</keyword>
<reference evidence="12" key="1">
    <citation type="journal article" date="2019" name="Int. J. Syst. Evol. Microbiol.">
        <title>The Global Catalogue of Microorganisms (GCM) 10K type strain sequencing project: providing services to taxonomists for standard genome sequencing and annotation.</title>
        <authorList>
            <consortium name="The Broad Institute Genomics Platform"/>
            <consortium name="The Broad Institute Genome Sequencing Center for Infectious Disease"/>
            <person name="Wu L."/>
            <person name="Ma J."/>
        </authorList>
    </citation>
    <scope>NUCLEOTIDE SEQUENCE [LARGE SCALE GENOMIC DNA]</scope>
    <source>
        <strain evidence="12">JCM 30234</strain>
    </source>
</reference>
<evidence type="ECO:0000313" key="11">
    <source>
        <dbReference type="EMBL" id="MFC7746611.1"/>
    </source>
</evidence>
<keyword evidence="6" id="KW-0406">Ion transport</keyword>